<sequence length="237" mass="27762">MKRKDLILISILFLFPYAFVGLYIDAHYGSLIGYMLGLVVICLTVHFIRRYSILFPIILSSIGSTIISIERVGKFLGPEWNYFFKPFSAMQLVLIIGSIVIITQVTTYFFTGGKFDISNYWKDTLEQNKDAMKKYFDSEAKIYWYNTNEEFTVDEYIRANCEYPGDWEGKIEKVEKKHNLIITAVKVVLKNSDESYHVVSFITLKNNKIICLEEYWGDDSNIPEWRKEMKIGRKIMQ</sequence>
<proteinExistence type="predicted"/>
<organism evidence="2 3">
    <name type="scientific">Peptoniphilus asaccharolyticus DSM 20463</name>
    <dbReference type="NCBI Taxonomy" id="573058"/>
    <lineage>
        <taxon>Bacteria</taxon>
        <taxon>Bacillati</taxon>
        <taxon>Bacillota</taxon>
        <taxon>Tissierellia</taxon>
        <taxon>Tissierellales</taxon>
        <taxon>Peptoniphilaceae</taxon>
        <taxon>Peptoniphilus</taxon>
    </lineage>
</organism>
<keyword evidence="1" id="KW-0472">Membrane</keyword>
<dbReference type="InterPro" id="IPR032710">
    <property type="entry name" value="NTF2-like_dom_sf"/>
</dbReference>
<dbReference type="AlphaFoldDB" id="A0A1W1UXU0"/>
<feature type="transmembrane region" description="Helical" evidence="1">
    <location>
        <begin position="53"/>
        <end position="69"/>
    </location>
</feature>
<keyword evidence="3" id="KW-1185">Reference proteome</keyword>
<gene>
    <name evidence="2" type="ORF">SAMN00017477_0822</name>
</gene>
<feature type="transmembrane region" description="Helical" evidence="1">
    <location>
        <begin position="89"/>
        <end position="110"/>
    </location>
</feature>
<dbReference type="Proteomes" id="UP000192368">
    <property type="component" value="Unassembled WGS sequence"/>
</dbReference>
<dbReference type="RefSeq" id="WP_234989740.1">
    <property type="nucleotide sequence ID" value="NZ_FWWR01000009.1"/>
</dbReference>
<feature type="transmembrane region" description="Helical" evidence="1">
    <location>
        <begin position="30"/>
        <end position="48"/>
    </location>
</feature>
<dbReference type="SUPFAM" id="SSF54427">
    <property type="entry name" value="NTF2-like"/>
    <property type="match status" value="1"/>
</dbReference>
<protein>
    <recommendedName>
        <fullName evidence="4">SnoaL-like domain-containing protein</fullName>
    </recommendedName>
</protein>
<dbReference type="STRING" id="573058.SAMN00017477_0822"/>
<dbReference type="Gene3D" id="3.10.450.50">
    <property type="match status" value="1"/>
</dbReference>
<dbReference type="EMBL" id="FWWR01000009">
    <property type="protein sequence ID" value="SMB85879.1"/>
    <property type="molecule type" value="Genomic_DNA"/>
</dbReference>
<evidence type="ECO:0000313" key="2">
    <source>
        <dbReference type="EMBL" id="SMB85879.1"/>
    </source>
</evidence>
<keyword evidence="1" id="KW-1133">Transmembrane helix</keyword>
<evidence type="ECO:0000313" key="3">
    <source>
        <dbReference type="Proteomes" id="UP000192368"/>
    </source>
</evidence>
<feature type="transmembrane region" description="Helical" evidence="1">
    <location>
        <begin position="7"/>
        <end position="24"/>
    </location>
</feature>
<name>A0A1W1UXU0_PEPAS</name>
<evidence type="ECO:0000256" key="1">
    <source>
        <dbReference type="SAM" id="Phobius"/>
    </source>
</evidence>
<accession>A0A1W1UXU0</accession>
<reference evidence="3" key="1">
    <citation type="submission" date="2017-04" db="EMBL/GenBank/DDBJ databases">
        <authorList>
            <person name="Varghese N."/>
            <person name="Submissions S."/>
        </authorList>
    </citation>
    <scope>NUCLEOTIDE SEQUENCE [LARGE SCALE GENOMIC DNA]</scope>
    <source>
        <strain evidence="3">DSM 20463</strain>
    </source>
</reference>
<evidence type="ECO:0008006" key="4">
    <source>
        <dbReference type="Google" id="ProtNLM"/>
    </source>
</evidence>
<keyword evidence="1" id="KW-0812">Transmembrane</keyword>